<dbReference type="Gene3D" id="2.170.270.10">
    <property type="entry name" value="SET domain"/>
    <property type="match status" value="1"/>
</dbReference>
<dbReference type="AlphaFoldDB" id="R7U1V6"/>
<dbReference type="InterPro" id="IPR001214">
    <property type="entry name" value="SET_dom"/>
</dbReference>
<dbReference type="EnsemblMetazoa" id="CapteT210805">
    <property type="protein sequence ID" value="CapteP210805"/>
    <property type="gene ID" value="CapteG210805"/>
</dbReference>
<dbReference type="SUPFAM" id="SSF82199">
    <property type="entry name" value="SET domain"/>
    <property type="match status" value="1"/>
</dbReference>
<evidence type="ECO:0000259" key="3">
    <source>
        <dbReference type="PROSITE" id="PS50157"/>
    </source>
</evidence>
<dbReference type="PROSITE" id="PS50280">
    <property type="entry name" value="SET"/>
    <property type="match status" value="1"/>
</dbReference>
<reference evidence="7" key="1">
    <citation type="submission" date="2012-12" db="EMBL/GenBank/DDBJ databases">
        <authorList>
            <person name="Hellsten U."/>
            <person name="Grimwood J."/>
            <person name="Chapman J.A."/>
            <person name="Shapiro H."/>
            <person name="Aerts A."/>
            <person name="Otillar R.P."/>
            <person name="Terry A.Y."/>
            <person name="Boore J.L."/>
            <person name="Simakov O."/>
            <person name="Marletaz F."/>
            <person name="Cho S.-J."/>
            <person name="Edsinger-Gonzales E."/>
            <person name="Havlak P."/>
            <person name="Kuo D.-H."/>
            <person name="Larsson T."/>
            <person name="Lv J."/>
            <person name="Arendt D."/>
            <person name="Savage R."/>
            <person name="Osoegawa K."/>
            <person name="de Jong P."/>
            <person name="Lindberg D.R."/>
            <person name="Seaver E.C."/>
            <person name="Weisblat D.A."/>
            <person name="Putnam N.H."/>
            <person name="Grigoriev I.V."/>
            <person name="Rokhsar D.S."/>
        </authorList>
    </citation>
    <scope>NUCLEOTIDE SEQUENCE</scope>
    <source>
        <strain evidence="7">I ESC-2004</strain>
    </source>
</reference>
<dbReference type="PROSITE" id="PS00028">
    <property type="entry name" value="ZINC_FINGER_C2H2_1"/>
    <property type="match status" value="1"/>
</dbReference>
<dbReference type="Proteomes" id="UP000014760">
    <property type="component" value="Unassembled WGS sequence"/>
</dbReference>
<dbReference type="GO" id="GO:0008270">
    <property type="term" value="F:zinc ion binding"/>
    <property type="evidence" value="ECO:0007669"/>
    <property type="project" value="UniProtKB-KW"/>
</dbReference>
<dbReference type="EMBL" id="AMQN01001870">
    <property type="status" value="NOT_ANNOTATED_CDS"/>
    <property type="molecule type" value="Genomic_DNA"/>
</dbReference>
<keyword evidence="1" id="KW-0862">Zinc</keyword>
<dbReference type="Pfam" id="PF00856">
    <property type="entry name" value="SET"/>
    <property type="match status" value="1"/>
</dbReference>
<dbReference type="SMART" id="SM00317">
    <property type="entry name" value="SET"/>
    <property type="match status" value="1"/>
</dbReference>
<reference evidence="6" key="3">
    <citation type="submission" date="2015-06" db="UniProtKB">
        <authorList>
            <consortium name="EnsemblMetazoa"/>
        </authorList>
    </citation>
    <scope>IDENTIFICATION</scope>
</reference>
<feature type="domain" description="C2H2-type" evidence="3">
    <location>
        <begin position="374"/>
        <end position="401"/>
    </location>
</feature>
<dbReference type="PANTHER" id="PTHR33480">
    <property type="entry name" value="SET DOMAIN-CONTAINING PROTEIN-RELATED"/>
    <property type="match status" value="1"/>
</dbReference>
<feature type="region of interest" description="Disordered" evidence="2">
    <location>
        <begin position="179"/>
        <end position="199"/>
    </location>
</feature>
<dbReference type="HOGENOM" id="CLU_289547_0_0_1"/>
<gene>
    <name evidence="5" type="ORF">CAPTEDRAFT_210805</name>
</gene>
<organism evidence="5">
    <name type="scientific">Capitella teleta</name>
    <name type="common">Polychaete worm</name>
    <dbReference type="NCBI Taxonomy" id="283909"/>
    <lineage>
        <taxon>Eukaryota</taxon>
        <taxon>Metazoa</taxon>
        <taxon>Spiralia</taxon>
        <taxon>Lophotrochozoa</taxon>
        <taxon>Annelida</taxon>
        <taxon>Polychaeta</taxon>
        <taxon>Sedentaria</taxon>
        <taxon>Scolecida</taxon>
        <taxon>Capitellidae</taxon>
        <taxon>Capitella</taxon>
    </lineage>
</organism>
<dbReference type="OrthoDB" id="10067281at2759"/>
<dbReference type="EMBL" id="KB306459">
    <property type="protein sequence ID" value="ELT99822.1"/>
    <property type="molecule type" value="Genomic_DNA"/>
</dbReference>
<evidence type="ECO:0000256" key="2">
    <source>
        <dbReference type="SAM" id="MobiDB-lite"/>
    </source>
</evidence>
<keyword evidence="1" id="KW-0479">Metal-binding</keyword>
<keyword evidence="7" id="KW-1185">Reference proteome</keyword>
<evidence type="ECO:0000313" key="6">
    <source>
        <dbReference type="EnsemblMetazoa" id="CapteP210805"/>
    </source>
</evidence>
<evidence type="ECO:0000259" key="4">
    <source>
        <dbReference type="PROSITE" id="PS50280"/>
    </source>
</evidence>
<dbReference type="InterPro" id="IPR013087">
    <property type="entry name" value="Znf_C2H2_type"/>
</dbReference>
<evidence type="ECO:0000313" key="5">
    <source>
        <dbReference type="EMBL" id="ELT99822.1"/>
    </source>
</evidence>
<reference evidence="5 7" key="2">
    <citation type="journal article" date="2013" name="Nature">
        <title>Insights into bilaterian evolution from three spiralian genomes.</title>
        <authorList>
            <person name="Simakov O."/>
            <person name="Marletaz F."/>
            <person name="Cho S.J."/>
            <person name="Edsinger-Gonzales E."/>
            <person name="Havlak P."/>
            <person name="Hellsten U."/>
            <person name="Kuo D.H."/>
            <person name="Larsson T."/>
            <person name="Lv J."/>
            <person name="Arendt D."/>
            <person name="Savage R."/>
            <person name="Osoegawa K."/>
            <person name="de Jong P."/>
            <person name="Grimwood J."/>
            <person name="Chapman J.A."/>
            <person name="Shapiro H."/>
            <person name="Aerts A."/>
            <person name="Otillar R.P."/>
            <person name="Terry A.Y."/>
            <person name="Boore J.L."/>
            <person name="Grigoriev I.V."/>
            <person name="Lindberg D.R."/>
            <person name="Seaver E.C."/>
            <person name="Weisblat D.A."/>
            <person name="Putnam N.H."/>
            <person name="Rokhsar D.S."/>
        </authorList>
    </citation>
    <scope>NUCLEOTIDE SEQUENCE</scope>
    <source>
        <strain evidence="5 7">I ESC-2004</strain>
    </source>
</reference>
<sequence>MSYGKRMLSPKESAAFFCKSLFDQDGFEKKLINKDKGFGVFAEKNFNKRDFLLEYTGETLSWKEGEARLRRSPPNCFIFFIDCGKKKKCIDAINSTCQARFVNDSSKFSTACNSKMELLQVEGRTRLCLFASKDIQAGDEILYDYGDKNKNLWWRAKQEKQKACTPTYLDEASCGSEYIQPSGSETEPSSPCSSDGKDAKDEYSVAIGKFVHTQQTRNIPLTLPAGVNFGHLQGYSSGHGAVHHLTENQTNNTLPSANTSDTTCEDSAMSAEIPMLNLESYSHLTALNGDLAVLSKGINYFSCIPVSSEPAVNNQSQTEEPCVDEMQYDTILPCVFLEEEVDPIGEDAAIMIQSSPKSIHPVLESNGPSLSSGLACPTCGKLFKKKGGLTMHQRTHLTKEPYKRPKRTCPYCEKGFDRLRRHIERIHQDQDAVQDMQDAPVREQREIASSLRKQGILCQNRKALGKEDHVLTGERKDVKDLVHCSMCKGFYSRLSFHKHRDRCMGDSAIVPKAIQVEEISESNDKFREVITGIQNDEIGQLAKRDQIIRVIGERLFKQTTRKVDKEMMSRHSVMGNMRLLARLLLTLRDQPEMSDDASAEQIFSRQTFSSLETAIIGLTSNPNSHDIKYGLKYKLLYLLKTGAGIVKTFYRSQMKDKEAQEIDYFLEMLQHHQSSIFGDAEYQITKARQEKSRIPEEETIEEDVEKLREYLVKQISTDQFSFPDVSSYVALRDAVCARITLFNARRGNEASHLTLQQWRDAESSRWTQRTRLDQLDPVDRVLVKTSLLTFMPGKGGSRQVPVHISKDCVPAMRMLTDPTIRRDMGILGEDANKYVFANTGGSVFHVNGWQCINNVAHQAGLRRPDLITATKQRHRISTEFAAREMPPQERELFYDHMGHCADVNKGSYQHPLAVQQILSVGRRLHEIDGKIVITYGFGNSCYEIFLAPNTCQDCQSSTSTSEEMETSIAVEDILTDEQNPKSKGRSASWLLKDTKIICHHFQEYIEADEGSRLPGKVEIESFMKEHKIKFTWIQVRSKVYNEMTKIRRCKKKEWEMFQP</sequence>
<dbReference type="InterPro" id="IPR046341">
    <property type="entry name" value="SET_dom_sf"/>
</dbReference>
<dbReference type="SUPFAM" id="SSF57667">
    <property type="entry name" value="beta-beta-alpha zinc fingers"/>
    <property type="match status" value="1"/>
</dbReference>
<accession>R7U1V6</accession>
<name>R7U1V6_CAPTE</name>
<proteinExistence type="predicted"/>
<dbReference type="SMART" id="SM00355">
    <property type="entry name" value="ZnF_C2H2"/>
    <property type="match status" value="2"/>
</dbReference>
<dbReference type="InterPro" id="IPR036236">
    <property type="entry name" value="Znf_C2H2_sf"/>
</dbReference>
<dbReference type="GO" id="GO:0003677">
    <property type="term" value="F:DNA binding"/>
    <property type="evidence" value="ECO:0007669"/>
    <property type="project" value="InterPro"/>
</dbReference>
<dbReference type="PANTHER" id="PTHR33480:SF1">
    <property type="entry name" value="TYR RECOMBINASE DOMAIN-CONTAINING PROTEIN"/>
    <property type="match status" value="1"/>
</dbReference>
<dbReference type="InterPro" id="IPR011010">
    <property type="entry name" value="DNA_brk_join_enz"/>
</dbReference>
<feature type="domain" description="SET" evidence="4">
    <location>
        <begin position="25"/>
        <end position="146"/>
    </location>
</feature>
<evidence type="ECO:0000256" key="1">
    <source>
        <dbReference type="PROSITE-ProRule" id="PRU00042"/>
    </source>
</evidence>
<dbReference type="SUPFAM" id="SSF56349">
    <property type="entry name" value="DNA breaking-rejoining enzymes"/>
    <property type="match status" value="1"/>
</dbReference>
<evidence type="ECO:0008006" key="8">
    <source>
        <dbReference type="Google" id="ProtNLM"/>
    </source>
</evidence>
<evidence type="ECO:0000313" key="7">
    <source>
        <dbReference type="Proteomes" id="UP000014760"/>
    </source>
</evidence>
<keyword evidence="1" id="KW-0863">Zinc-finger</keyword>
<feature type="compositionally biased region" description="Polar residues" evidence="2">
    <location>
        <begin position="179"/>
        <end position="193"/>
    </location>
</feature>
<dbReference type="PROSITE" id="PS50157">
    <property type="entry name" value="ZINC_FINGER_C2H2_2"/>
    <property type="match status" value="1"/>
</dbReference>
<dbReference type="OMA" id="NDSACEC"/>
<protein>
    <recommendedName>
        <fullName evidence="8">SET domain-containing protein</fullName>
    </recommendedName>
</protein>
<dbReference type="STRING" id="283909.R7U1V6"/>
<dbReference type="Gene3D" id="3.30.160.60">
    <property type="entry name" value="Classic Zinc Finger"/>
    <property type="match status" value="1"/>
</dbReference>